<comment type="caution">
    <text evidence="1">The sequence shown here is derived from an EMBL/GenBank/DDBJ whole genome shotgun (WGS) entry which is preliminary data.</text>
</comment>
<sequence length="101" mass="12123">MEDMTMQFHRKYIRKYQVTCELRNHFCKVKNNGIYEDGWELMLDPPPLLNMCTYSYHTNRVHAFDLNTTSATGNYQIYSYKFIQKLVDVQFKLLFEDPSGH</sequence>
<reference evidence="1" key="1">
    <citation type="submission" date="2022-07" db="EMBL/GenBank/DDBJ databases">
        <authorList>
            <person name="Macas J."/>
            <person name="Novak P."/>
            <person name="Neumann P."/>
        </authorList>
    </citation>
    <scope>NUCLEOTIDE SEQUENCE</scope>
</reference>
<name>A0AAV0C445_9ASTE</name>
<organism evidence="1 2">
    <name type="scientific">Cuscuta epithymum</name>
    <dbReference type="NCBI Taxonomy" id="186058"/>
    <lineage>
        <taxon>Eukaryota</taxon>
        <taxon>Viridiplantae</taxon>
        <taxon>Streptophyta</taxon>
        <taxon>Embryophyta</taxon>
        <taxon>Tracheophyta</taxon>
        <taxon>Spermatophyta</taxon>
        <taxon>Magnoliopsida</taxon>
        <taxon>eudicotyledons</taxon>
        <taxon>Gunneridae</taxon>
        <taxon>Pentapetalae</taxon>
        <taxon>asterids</taxon>
        <taxon>lamiids</taxon>
        <taxon>Solanales</taxon>
        <taxon>Convolvulaceae</taxon>
        <taxon>Cuscuteae</taxon>
        <taxon>Cuscuta</taxon>
        <taxon>Cuscuta subgen. Cuscuta</taxon>
    </lineage>
</organism>
<evidence type="ECO:0000313" key="2">
    <source>
        <dbReference type="Proteomes" id="UP001152523"/>
    </source>
</evidence>
<dbReference type="Proteomes" id="UP001152523">
    <property type="component" value="Unassembled WGS sequence"/>
</dbReference>
<keyword evidence="2" id="KW-1185">Reference proteome</keyword>
<evidence type="ECO:0000313" key="1">
    <source>
        <dbReference type="EMBL" id="CAH9063861.1"/>
    </source>
</evidence>
<protein>
    <submittedName>
        <fullName evidence="1">Uncharacterized protein</fullName>
    </submittedName>
</protein>
<proteinExistence type="predicted"/>
<gene>
    <name evidence="1" type="ORF">CEPIT_LOCUS2016</name>
</gene>
<dbReference type="AlphaFoldDB" id="A0AAV0C445"/>
<dbReference type="EMBL" id="CAMAPF010000011">
    <property type="protein sequence ID" value="CAH9063861.1"/>
    <property type="molecule type" value="Genomic_DNA"/>
</dbReference>
<accession>A0AAV0C445</accession>